<sequence>MTLPQPHFWGSRFLSQPGTALSTTPGVSSPSTPMPAIYFSGNSSGGLRLPLLSTLSQLPSGYSNDELRFEEWIRTHSDMAMNIPHIGALGGHVTTGLRTMEHYDTDCLYGMALRLAVSVSSEEERRELLPRIRHAYATRLFRQGRFLEAAAQHGLTMEGPPYLNTLLLEFSGVAVDDTEPLILLLLLRLRGYARRKSDLAAYSVEVSCLATWLVSLLLERCNQIGKERHGNRDVSVLSAPVVMTEANAPVAVGAAEAVGVDRHSLAMTAYLRRKYNLINPRQLLEDIFTQYGAFVSWQAICTSVFGIASSELAISICNRLGHHGEVLSRLFLQQEQPLEGLVRLERHEFGGHGSATVATTTFPQRDSCILLRESLKSYWLQYASLLMRWCPCRFVRRGLIPFGSELGLT</sequence>
<organism evidence="1 2">
    <name type="scientific">Trypanosoma rangeli SC58</name>
    <dbReference type="NCBI Taxonomy" id="429131"/>
    <lineage>
        <taxon>Eukaryota</taxon>
        <taxon>Discoba</taxon>
        <taxon>Euglenozoa</taxon>
        <taxon>Kinetoplastea</taxon>
        <taxon>Metakinetoplastina</taxon>
        <taxon>Trypanosomatida</taxon>
        <taxon>Trypanosomatidae</taxon>
        <taxon>Trypanosoma</taxon>
        <taxon>Herpetosoma</taxon>
    </lineage>
</organism>
<gene>
    <name evidence="1" type="ORF">TRSC58_00514</name>
</gene>
<name>A0A061J9Z9_TRYRA</name>
<evidence type="ECO:0000313" key="2">
    <source>
        <dbReference type="Proteomes" id="UP000031737"/>
    </source>
</evidence>
<accession>A0A061J9Z9</accession>
<dbReference type="VEuPathDB" id="TriTrypDB:TRSC58_00514"/>
<reference evidence="1 2" key="1">
    <citation type="submission" date="2013-07" db="EMBL/GenBank/DDBJ databases">
        <authorList>
            <person name="Stoco P.H."/>
            <person name="Wagner G."/>
            <person name="Gerber A."/>
            <person name="Zaha A."/>
            <person name="Thompson C."/>
            <person name="Bartholomeu D.C."/>
            <person name="Luckemeyer D.D."/>
            <person name="Bahia D."/>
            <person name="Loreto E."/>
            <person name="Prestes E.B."/>
            <person name="Lima F.M."/>
            <person name="Rodrigues-Luiz G."/>
            <person name="Vallejo G.A."/>
            <person name="Filho J.F."/>
            <person name="Monteiro K.M."/>
            <person name="Tyler K.M."/>
            <person name="de Almeida L.G."/>
            <person name="Ortiz M.F."/>
            <person name="Siervo M.A."/>
            <person name="de Moraes M.H."/>
            <person name="Cunha O.L."/>
            <person name="Mendonca-Neto R."/>
            <person name="Silva R."/>
            <person name="Teixeira S.M."/>
            <person name="Murta S.M."/>
            <person name="Sincero T.C."/>
            <person name="Mendes T.A."/>
            <person name="Urmenyi T.P."/>
            <person name="Silva V.G."/>
            <person name="da Rocha W.D."/>
            <person name="Andersson B."/>
            <person name="Romanha A.J."/>
            <person name="Steindel M."/>
            <person name="de Vasconcelos A.T."/>
            <person name="Grisard E.C."/>
        </authorList>
    </citation>
    <scope>NUCLEOTIDE SEQUENCE [LARGE SCALE GENOMIC DNA]</scope>
    <source>
        <strain evidence="1 2">SC58</strain>
    </source>
</reference>
<evidence type="ECO:0000313" key="1">
    <source>
        <dbReference type="EMBL" id="ESL11729.1"/>
    </source>
</evidence>
<feature type="non-terminal residue" evidence="1">
    <location>
        <position position="409"/>
    </location>
</feature>
<proteinExistence type="predicted"/>
<dbReference type="Proteomes" id="UP000031737">
    <property type="component" value="Unassembled WGS sequence"/>
</dbReference>
<keyword evidence="2" id="KW-1185">Reference proteome</keyword>
<protein>
    <submittedName>
        <fullName evidence="1">Uncharacterized protein</fullName>
    </submittedName>
</protein>
<dbReference type="OrthoDB" id="252057at2759"/>
<dbReference type="AlphaFoldDB" id="A0A061J9Z9"/>
<dbReference type="EMBL" id="AUPL01000514">
    <property type="protein sequence ID" value="ESL11729.1"/>
    <property type="molecule type" value="Genomic_DNA"/>
</dbReference>
<comment type="caution">
    <text evidence="1">The sequence shown here is derived from an EMBL/GenBank/DDBJ whole genome shotgun (WGS) entry which is preliminary data.</text>
</comment>